<dbReference type="EMBL" id="LUEZ02000080">
    <property type="protein sequence ID" value="RDB19528.1"/>
    <property type="molecule type" value="Genomic_DNA"/>
</dbReference>
<proteinExistence type="predicted"/>
<keyword evidence="2" id="KW-1185">Reference proteome</keyword>
<evidence type="ECO:0008006" key="3">
    <source>
        <dbReference type="Google" id="ProtNLM"/>
    </source>
</evidence>
<sequence>MYSDDEFDDEKLYHFYESPPYLLLFGEDLAESMLHESTVRIKIKEGKEDATKFAQHQYSLFYRVLRFFKSVEGYHSGYLDLTGRHKPRYLALQARWSAYIADFLQLTIHVEEYPSEYVTWKGVQMPCIEYRFKDPKVWEAFERKWKVPSAMWSYEGLLNNTAEVLRVISNHPQPQFQKLCLVDLPPEILDMIFQQASTAQARLLSSTCQWLNEVGRHYIFSSRALTFAFPFERYREMAKADDRSAYLEQLARSSRDQVLSSTSFLLSRPDLMQKMRTLCITDQWSLDVVGGYLPGGFDVSSLEDGFHTAMYNSFTKVLGASTNLTSIKFNSMTLTLDFFRCISQVPCLHTLDFARCHIRSHVRQALESADENALSCSAYNLHLSHTEQTSDLWHVMLACPRLRTLSADCLGGVMGLPVPDILYLCTFFSTLEHFYLSSLSTDRDTLDILVIWLSAGPALKNLTHFKFATSLGVPDWRILVILTSLQAPSLRVLALEGLAEAEFSLFEGISECFPELVGLTLIRRASNRQSRTKQLIWPHPAWEYARYMGGFPHLQHFGWNYDDCYNYFSCESILRLEEGFYPEMNYAEILTSEQNEYLGADEYTPRVFAAACPSLDTYASMEFTINWCISRAPNGKISAQVPKGGRYRLSSQTWDPSGFTRRSWPDVLPEGCEQSRSEIGWN</sequence>
<name>A0A369JCB6_HYPMA</name>
<dbReference type="Proteomes" id="UP000076154">
    <property type="component" value="Unassembled WGS sequence"/>
</dbReference>
<dbReference type="InterPro" id="IPR036047">
    <property type="entry name" value="F-box-like_dom_sf"/>
</dbReference>
<dbReference type="OrthoDB" id="3258311at2759"/>
<dbReference type="SUPFAM" id="SSF52047">
    <property type="entry name" value="RNI-like"/>
    <property type="match status" value="1"/>
</dbReference>
<accession>A0A369JCB6</accession>
<evidence type="ECO:0000313" key="2">
    <source>
        <dbReference type="Proteomes" id="UP000076154"/>
    </source>
</evidence>
<dbReference type="Gene3D" id="3.80.10.10">
    <property type="entry name" value="Ribonuclease Inhibitor"/>
    <property type="match status" value="1"/>
</dbReference>
<organism evidence="1 2">
    <name type="scientific">Hypsizygus marmoreus</name>
    <name type="common">White beech mushroom</name>
    <name type="synonym">Agaricus marmoreus</name>
    <dbReference type="NCBI Taxonomy" id="39966"/>
    <lineage>
        <taxon>Eukaryota</taxon>
        <taxon>Fungi</taxon>
        <taxon>Dikarya</taxon>
        <taxon>Basidiomycota</taxon>
        <taxon>Agaricomycotina</taxon>
        <taxon>Agaricomycetes</taxon>
        <taxon>Agaricomycetidae</taxon>
        <taxon>Agaricales</taxon>
        <taxon>Tricholomatineae</taxon>
        <taxon>Lyophyllaceae</taxon>
        <taxon>Hypsizygus</taxon>
    </lineage>
</organism>
<dbReference type="STRING" id="39966.A0A369JCB6"/>
<dbReference type="SUPFAM" id="SSF81383">
    <property type="entry name" value="F-box domain"/>
    <property type="match status" value="1"/>
</dbReference>
<dbReference type="InterPro" id="IPR032675">
    <property type="entry name" value="LRR_dom_sf"/>
</dbReference>
<comment type="caution">
    <text evidence="1">The sequence shown here is derived from an EMBL/GenBank/DDBJ whole genome shotgun (WGS) entry which is preliminary data.</text>
</comment>
<reference evidence="1" key="1">
    <citation type="submission" date="2018-04" db="EMBL/GenBank/DDBJ databases">
        <title>Whole genome sequencing of Hypsizygus marmoreus.</title>
        <authorList>
            <person name="Choi I.-G."/>
            <person name="Min B."/>
            <person name="Kim J.-G."/>
            <person name="Kim S."/>
            <person name="Oh Y.-L."/>
            <person name="Kong W.-S."/>
            <person name="Park H."/>
            <person name="Jeong J."/>
            <person name="Song E.-S."/>
        </authorList>
    </citation>
    <scope>NUCLEOTIDE SEQUENCE [LARGE SCALE GENOMIC DNA]</scope>
    <source>
        <strain evidence="1">51987-8</strain>
    </source>
</reference>
<gene>
    <name evidence="1" type="ORF">Hypma_013410</name>
</gene>
<dbReference type="AlphaFoldDB" id="A0A369JCB6"/>
<dbReference type="InParanoid" id="A0A369JCB6"/>
<protein>
    <recommendedName>
        <fullName evidence="3">F-box domain-containing protein</fullName>
    </recommendedName>
</protein>
<evidence type="ECO:0000313" key="1">
    <source>
        <dbReference type="EMBL" id="RDB19528.1"/>
    </source>
</evidence>